<dbReference type="EMBL" id="CP089984">
    <property type="protein sequence ID" value="WXB15365.1"/>
    <property type="molecule type" value="Genomic_DNA"/>
</dbReference>
<name>A0ABZ2LX97_9BACT</name>
<dbReference type="Pfam" id="PF12833">
    <property type="entry name" value="HTH_18"/>
    <property type="match status" value="1"/>
</dbReference>
<accession>A0ABZ2LX97</accession>
<evidence type="ECO:0000313" key="5">
    <source>
        <dbReference type="EMBL" id="WXB15365.1"/>
    </source>
</evidence>
<reference evidence="5 6" key="1">
    <citation type="submission" date="2021-12" db="EMBL/GenBank/DDBJ databases">
        <title>Discovery of the Pendulisporaceae a myxobacterial family with distinct sporulation behavior and unique specialized metabolism.</title>
        <authorList>
            <person name="Garcia R."/>
            <person name="Popoff A."/>
            <person name="Bader C.D."/>
            <person name="Loehr J."/>
            <person name="Walesch S."/>
            <person name="Walt C."/>
            <person name="Boldt J."/>
            <person name="Bunk B."/>
            <person name="Haeckl F.J.F.P.J."/>
            <person name="Gunesch A.P."/>
            <person name="Birkelbach J."/>
            <person name="Nuebel U."/>
            <person name="Pietschmann T."/>
            <person name="Bach T."/>
            <person name="Mueller R."/>
        </authorList>
    </citation>
    <scope>NUCLEOTIDE SEQUENCE [LARGE SCALE GENOMIC DNA]</scope>
    <source>
        <strain evidence="5 6">MSr11954</strain>
    </source>
</reference>
<gene>
    <name evidence="5" type="ORF">LZC94_47035</name>
</gene>
<dbReference type="PANTHER" id="PTHR46796">
    <property type="entry name" value="HTH-TYPE TRANSCRIPTIONAL ACTIVATOR RHAS-RELATED"/>
    <property type="match status" value="1"/>
</dbReference>
<evidence type="ECO:0000256" key="3">
    <source>
        <dbReference type="ARBA" id="ARBA00023163"/>
    </source>
</evidence>
<dbReference type="Gene3D" id="1.10.10.60">
    <property type="entry name" value="Homeodomain-like"/>
    <property type="match status" value="1"/>
</dbReference>
<evidence type="ECO:0000313" key="6">
    <source>
        <dbReference type="Proteomes" id="UP001370348"/>
    </source>
</evidence>
<keyword evidence="1" id="KW-0805">Transcription regulation</keyword>
<keyword evidence="2" id="KW-0238">DNA-binding</keyword>
<evidence type="ECO:0000256" key="1">
    <source>
        <dbReference type="ARBA" id="ARBA00023015"/>
    </source>
</evidence>
<proteinExistence type="predicted"/>
<sequence length="292" mass="31363">MHATGTPSAITAARSRVTTGESVERSLVPAVALEPWIADVRVMSVAASPERVMTRLPSGTTSLVLCARPGRVAELVVAGPNLHASYKRASSVPLYARFTFRPGAARSFFDLAVHELAGRIVPIGDLWRDGVDALHGGLARSDGTFDDVVRILEAALVARLHAYRVDVSRSLLAGRAVRAIDAGALDRGSMRALAAQLGVSERHLRQVFLEAMGIPPKRYARIARIRRVVARAGTASWAQLAIEMGFYDQAHLHAEFSELLGITPRAFLTTLAAKAQLLKGSRTVGSDGEESR</sequence>
<dbReference type="InterPro" id="IPR018060">
    <property type="entry name" value="HTH_AraC"/>
</dbReference>
<dbReference type="RefSeq" id="WP_394824990.1">
    <property type="nucleotide sequence ID" value="NZ_CP089984.1"/>
</dbReference>
<feature type="domain" description="HTH araC/xylS-type" evidence="4">
    <location>
        <begin position="174"/>
        <end position="270"/>
    </location>
</feature>
<evidence type="ECO:0000256" key="2">
    <source>
        <dbReference type="ARBA" id="ARBA00023125"/>
    </source>
</evidence>
<dbReference type="SMART" id="SM00342">
    <property type="entry name" value="HTH_ARAC"/>
    <property type="match status" value="1"/>
</dbReference>
<keyword evidence="6" id="KW-1185">Reference proteome</keyword>
<evidence type="ECO:0000259" key="4">
    <source>
        <dbReference type="PROSITE" id="PS01124"/>
    </source>
</evidence>
<dbReference type="InterPro" id="IPR050204">
    <property type="entry name" value="AraC_XylS_family_regulators"/>
</dbReference>
<dbReference type="PROSITE" id="PS01124">
    <property type="entry name" value="HTH_ARAC_FAMILY_2"/>
    <property type="match status" value="1"/>
</dbReference>
<protein>
    <submittedName>
        <fullName evidence="5">AraC family transcriptional regulator</fullName>
    </submittedName>
</protein>
<dbReference type="Proteomes" id="UP001370348">
    <property type="component" value="Chromosome"/>
</dbReference>
<dbReference type="PANTHER" id="PTHR46796:SF15">
    <property type="entry name" value="BLL1074 PROTEIN"/>
    <property type="match status" value="1"/>
</dbReference>
<keyword evidence="3" id="KW-0804">Transcription</keyword>
<organism evidence="5 6">
    <name type="scientific">Pendulispora albinea</name>
    <dbReference type="NCBI Taxonomy" id="2741071"/>
    <lineage>
        <taxon>Bacteria</taxon>
        <taxon>Pseudomonadati</taxon>
        <taxon>Myxococcota</taxon>
        <taxon>Myxococcia</taxon>
        <taxon>Myxococcales</taxon>
        <taxon>Sorangiineae</taxon>
        <taxon>Pendulisporaceae</taxon>
        <taxon>Pendulispora</taxon>
    </lineage>
</organism>